<feature type="transmembrane region" description="Helical" evidence="1">
    <location>
        <begin position="6"/>
        <end position="25"/>
    </location>
</feature>
<dbReference type="Pfam" id="PF04028">
    <property type="entry name" value="DUF374"/>
    <property type="match status" value="1"/>
</dbReference>
<dbReference type="Proteomes" id="UP000325122">
    <property type="component" value="Unassembled WGS sequence"/>
</dbReference>
<keyword evidence="3" id="KW-0808">Transferase</keyword>
<keyword evidence="3" id="KW-0012">Acyltransferase</keyword>
<feature type="domain" description="DUF374" evidence="2">
    <location>
        <begin position="71"/>
        <end position="142"/>
    </location>
</feature>
<comment type="caution">
    <text evidence="3">The sequence shown here is derived from an EMBL/GenBank/DDBJ whole genome shotgun (WGS) entry which is preliminary data.</text>
</comment>
<sequence>MAKSILYSGPVVWALSGLIGGYMGLIKHATRWQVRGRAHVEPVWAAREGMIMCGWHGRNLFLKSVWPADAGPIAILISRSREGDVVARAAGLNGVALIRGSSRNEKKKDKDKGGAAAFREMVRFVRARGCMTITPDGPRGPRQRCTPGAVKLAQITGAALVPVSWSTRWGFRLKSWDRFHVPLPFSQGVIVWGEPVRLPDNPGAEDLEAARLLVEERLNAITLEADLACGKEPVLPASAS</sequence>
<keyword evidence="1" id="KW-0472">Membrane</keyword>
<dbReference type="InterPro" id="IPR007172">
    <property type="entry name" value="DUF374"/>
</dbReference>
<dbReference type="EMBL" id="VWOJ01000002">
    <property type="protein sequence ID" value="KAA5803531.1"/>
    <property type="molecule type" value="Genomic_DNA"/>
</dbReference>
<name>A0A5M6ZML7_9PROT</name>
<protein>
    <submittedName>
        <fullName evidence="3">Lysophospholipid acyltransferase family protein</fullName>
    </submittedName>
</protein>
<reference evidence="3 4" key="1">
    <citation type="submission" date="2019-09" db="EMBL/GenBank/DDBJ databases">
        <authorList>
            <person name="Kevbrin V."/>
            <person name="Grouzdev D.S."/>
        </authorList>
    </citation>
    <scope>NUCLEOTIDE SEQUENCE [LARGE SCALE GENOMIC DNA]</scope>
    <source>
        <strain evidence="3 4">G-192</strain>
    </source>
</reference>
<evidence type="ECO:0000256" key="1">
    <source>
        <dbReference type="SAM" id="Phobius"/>
    </source>
</evidence>
<gene>
    <name evidence="3" type="ORF">F1654_06915</name>
</gene>
<dbReference type="GO" id="GO:0016746">
    <property type="term" value="F:acyltransferase activity"/>
    <property type="evidence" value="ECO:0007669"/>
    <property type="project" value="UniProtKB-KW"/>
</dbReference>
<accession>A0A5M6ZML7</accession>
<keyword evidence="4" id="KW-1185">Reference proteome</keyword>
<proteinExistence type="predicted"/>
<evidence type="ECO:0000259" key="2">
    <source>
        <dbReference type="Pfam" id="PF04028"/>
    </source>
</evidence>
<keyword evidence="1" id="KW-0812">Transmembrane</keyword>
<evidence type="ECO:0000313" key="3">
    <source>
        <dbReference type="EMBL" id="KAA5803531.1"/>
    </source>
</evidence>
<dbReference type="CDD" id="cd07983">
    <property type="entry name" value="LPLAT_DUF374-like"/>
    <property type="match status" value="1"/>
</dbReference>
<keyword evidence="1" id="KW-1133">Transmembrane helix</keyword>
<dbReference type="RefSeq" id="WP_150022799.1">
    <property type="nucleotide sequence ID" value="NZ_VWOJ01000002.1"/>
</dbReference>
<dbReference type="AlphaFoldDB" id="A0A5M6ZML7"/>
<organism evidence="3 4">
    <name type="scientific">Alkalicaulis satelles</name>
    <dbReference type="NCBI Taxonomy" id="2609175"/>
    <lineage>
        <taxon>Bacteria</taxon>
        <taxon>Pseudomonadati</taxon>
        <taxon>Pseudomonadota</taxon>
        <taxon>Alphaproteobacteria</taxon>
        <taxon>Maricaulales</taxon>
        <taxon>Maricaulaceae</taxon>
        <taxon>Alkalicaulis</taxon>
    </lineage>
</organism>
<evidence type="ECO:0000313" key="4">
    <source>
        <dbReference type="Proteomes" id="UP000325122"/>
    </source>
</evidence>